<proteinExistence type="predicted"/>
<dbReference type="Proteomes" id="UP001301653">
    <property type="component" value="Unassembled WGS sequence"/>
</dbReference>
<evidence type="ECO:0000313" key="2">
    <source>
        <dbReference type="EMBL" id="MEA5667137.1"/>
    </source>
</evidence>
<accession>A0ABU5V1T2</accession>
<name>A0ABU5V1T2_9GAMM</name>
<gene>
    <name evidence="2" type="ORF">VA603_06255</name>
</gene>
<keyword evidence="3" id="KW-1185">Reference proteome</keyword>
<evidence type="ECO:0000313" key="3">
    <source>
        <dbReference type="Proteomes" id="UP001301653"/>
    </source>
</evidence>
<feature type="region of interest" description="Disordered" evidence="1">
    <location>
        <begin position="260"/>
        <end position="290"/>
    </location>
</feature>
<comment type="caution">
    <text evidence="2">The sequence shown here is derived from an EMBL/GenBank/DDBJ whole genome shotgun (WGS) entry which is preliminary data.</text>
</comment>
<protein>
    <submittedName>
        <fullName evidence="2">Inovirus-type Gp2 protein</fullName>
    </submittedName>
</protein>
<dbReference type="EMBL" id="JAYFUH010000072">
    <property type="protein sequence ID" value="MEA5667137.1"/>
    <property type="molecule type" value="Genomic_DNA"/>
</dbReference>
<evidence type="ECO:0000256" key="1">
    <source>
        <dbReference type="SAM" id="MobiDB-lite"/>
    </source>
</evidence>
<reference evidence="2 3" key="1">
    <citation type="submission" date="2023-12" db="EMBL/GenBank/DDBJ databases">
        <title>Stenotrophomonas guangdongensis sp. nov., isolated from wilted pepper plants (Capsicum annuum).</title>
        <authorList>
            <person name="Qiu M."/>
            <person name="Li Y."/>
            <person name="Liu Q."/>
            <person name="Zhang X."/>
            <person name="Huang Y."/>
            <person name="Guo R."/>
            <person name="Hu M."/>
            <person name="Zhou J."/>
            <person name="Zhou X."/>
        </authorList>
    </citation>
    <scope>NUCLEOTIDE SEQUENCE [LARGE SCALE GENOMIC DNA]</scope>
    <source>
        <strain evidence="2 3">MH1</strain>
    </source>
</reference>
<feature type="non-terminal residue" evidence="2">
    <location>
        <position position="1"/>
    </location>
</feature>
<sequence length="359" mass="41658">KEVLACCKIYMLRTDELEDWTTKHSNDLFSPTMTVMLRAMGRWAKDACHWLNKNDDVIEGSLDMDAVTALERIVAFVRRACGTWRFKNARAEYERQAGSNFSSARKLILDCFARRSRLLVLRVDLYMRKGDSLWDLAKEGDRAAARFRRLLYEGKRFPKAMGWICKCEHGIDRGLHWHWMVILDGHEHSNAMGLTKQLGLLWQQIVGANRGSYFNCYVRRSHYKFNGLGLVHATNAHKLLGMRHAILYMTKRDCVLRTTTDKHQDFRRSKPRRKPVSTRGAPRKNEDGLDSYLMHPRVRDYLSFSEQKYKYIAETAASISTASLLLTSGFNALRRGVLDMYVFHNLGEVREREKKALAD</sequence>
<organism evidence="2 3">
    <name type="scientific">Stenotrophomonas capsici</name>
    <dbReference type="NCBI Taxonomy" id="3110230"/>
    <lineage>
        <taxon>Bacteria</taxon>
        <taxon>Pseudomonadati</taxon>
        <taxon>Pseudomonadota</taxon>
        <taxon>Gammaproteobacteria</taxon>
        <taxon>Lysobacterales</taxon>
        <taxon>Lysobacteraceae</taxon>
        <taxon>Stenotrophomonas</taxon>
    </lineage>
</organism>
<dbReference type="RefSeq" id="WP_323438273.1">
    <property type="nucleotide sequence ID" value="NZ_JAYFUH010000072.1"/>
</dbReference>